<dbReference type="AlphaFoldDB" id="A0A9N9TP51"/>
<protein>
    <recommendedName>
        <fullName evidence="3">Protein CUSTOS</fullName>
    </recommendedName>
</protein>
<gene>
    <name evidence="1" type="ORF">PHYEVI_LOCUS4054</name>
</gene>
<evidence type="ECO:0000313" key="2">
    <source>
        <dbReference type="Proteomes" id="UP001153712"/>
    </source>
</evidence>
<proteinExistence type="predicted"/>
<keyword evidence="2" id="KW-1185">Reference proteome</keyword>
<dbReference type="OrthoDB" id="270215at2759"/>
<accession>A0A9N9TP51</accession>
<sequence length="180" mass="20443">MSSDSSEDENAHLLKEATDSEFLQENLYNKDKPIEKPKTKLVSLRKDIEAEDEGSLKFSSGFRSHAEKHLSKLLEEQLDKRLVRVQSDKPIEAVQKKGGVRLFSNSKRSLKIEDDSEIKNKAAKVDRPKAKKAPATEEDFKQLAVSGEDVLLKKDTEHWTNSRKSTVFRYDDAGLELTPN</sequence>
<name>A0A9N9TP51_PHYSR</name>
<evidence type="ECO:0000313" key="1">
    <source>
        <dbReference type="EMBL" id="CAG9857651.1"/>
    </source>
</evidence>
<dbReference type="Proteomes" id="UP001153712">
    <property type="component" value="Chromosome 14"/>
</dbReference>
<reference evidence="1" key="1">
    <citation type="submission" date="2022-01" db="EMBL/GenBank/DDBJ databases">
        <authorList>
            <person name="King R."/>
        </authorList>
    </citation>
    <scope>NUCLEOTIDE SEQUENCE</scope>
</reference>
<evidence type="ECO:0008006" key="3">
    <source>
        <dbReference type="Google" id="ProtNLM"/>
    </source>
</evidence>
<dbReference type="EMBL" id="OU900107">
    <property type="protein sequence ID" value="CAG9857651.1"/>
    <property type="molecule type" value="Genomic_DNA"/>
</dbReference>
<organism evidence="1 2">
    <name type="scientific">Phyllotreta striolata</name>
    <name type="common">Striped flea beetle</name>
    <name type="synonym">Crioceris striolata</name>
    <dbReference type="NCBI Taxonomy" id="444603"/>
    <lineage>
        <taxon>Eukaryota</taxon>
        <taxon>Metazoa</taxon>
        <taxon>Ecdysozoa</taxon>
        <taxon>Arthropoda</taxon>
        <taxon>Hexapoda</taxon>
        <taxon>Insecta</taxon>
        <taxon>Pterygota</taxon>
        <taxon>Neoptera</taxon>
        <taxon>Endopterygota</taxon>
        <taxon>Coleoptera</taxon>
        <taxon>Polyphaga</taxon>
        <taxon>Cucujiformia</taxon>
        <taxon>Chrysomeloidea</taxon>
        <taxon>Chrysomelidae</taxon>
        <taxon>Galerucinae</taxon>
        <taxon>Alticini</taxon>
        <taxon>Phyllotreta</taxon>
    </lineage>
</organism>